<evidence type="ECO:0000259" key="3">
    <source>
        <dbReference type="PROSITE" id="PS51299"/>
    </source>
</evidence>
<feature type="region of interest" description="Disordered" evidence="2">
    <location>
        <begin position="423"/>
        <end position="445"/>
    </location>
</feature>
<dbReference type="PROSITE" id="PS51299">
    <property type="entry name" value="HTH_APSES"/>
    <property type="match status" value="1"/>
</dbReference>
<name>A0A1E3P4E8_WICAA</name>
<dbReference type="STRING" id="683960.A0A1E3P4E8"/>
<evidence type="ECO:0000313" key="5">
    <source>
        <dbReference type="Proteomes" id="UP000094112"/>
    </source>
</evidence>
<feature type="coiled-coil region" evidence="1">
    <location>
        <begin position="666"/>
        <end position="693"/>
    </location>
</feature>
<feature type="compositionally biased region" description="Polar residues" evidence="2">
    <location>
        <begin position="898"/>
        <end position="907"/>
    </location>
</feature>
<evidence type="ECO:0000256" key="2">
    <source>
        <dbReference type="SAM" id="MobiDB-lite"/>
    </source>
</evidence>
<feature type="compositionally biased region" description="Low complexity" evidence="2">
    <location>
        <begin position="987"/>
        <end position="1006"/>
    </location>
</feature>
<sequence>MSKQTRYTQEPPFETYRPLESDIFENEEYYVYCHKDGKNAFEFVRRKVGGWVNLSHFYSLISEKKHEALDQEIENILPHHKRQQKSTPERFYGIWTTLENARAFAKKHGIYNALAPLLAFDRVALVNYMGYQYFEYFVCPTVDIAIRILRDTSKYIERVNMDQVFIAYKKYKGNANLQLQRSFYTYYKDIFKRGESTLLGGHWTDREAAAKFTRKHGFYQILKPILAFPLNDPSQQDPYPIDIVQANIMQYWKATSCDDSFYGFPETFKGGLAPKRPSKERRNRVFRFTDLTVEKRFSIETTKGDDAFKRNLTLLRRLSDGAVNATMLISICVLLKSNDLNLGADDPDFLIHNELYQRDKLENVPCETVTTHSSKYLNGKWCSAKDARFLFAQFNLVKKDKEKEAKEVDGLSQFLNDERFKSVEDQDEDEVLESNGVKPKQEEDDEFVMIPENDFRKAQNDAKKEAIYYDSKFFENANSSDEEELEAADFNDMEDAQGRVGEDVEEILDDDDEDFVPVKGSKPKRRRFSLANSSDVEGGSGNSKKRKTGGVFISEEEDDDDDDGDDDFKEDVDIEDETNSLFVDSQEGKEPQPDIDERLDELKRKEQTETVILALKALVANFDNNFKKNQKSYRIQKEFDGYFQDLQKFRAISTEIKIRSNLTQTLKKIKNFANNYNRKTEELERNWIDQERNGELPSKDQVIKLSGANPYAKLSANKNNNANHNNFINHQANGGANAFSRVHRTISPSHPQPPPPQPTWNQAPVGPNPHQYAPFQQQRNYNNFNNGVQQQQFPKQPVMPRYNPQPVPSQPHVQRHYPGNVPYGANNRQFGRPVPPPGQPHVQQQQQGPPPPVVPPAQRPSPTIRHAQINSPTFPAAQLQRSGGSSPNPYIVNPPNGPSSLGKKNSPIQPPPPPPPRVGVSPKTAQQPPIQPIARRAPQSSEGYVRSSSTTSGGSSSTGNEKFQNKYRERPTELKDSYVPSAYPNGARRSGATPSTSSSSASPRRVVVVPVSKSPINKNAPRIEYKIDKPLSPPSNYIQMNGEGLDYEDMDIGDYEDMLKSKQDEDEVAQKQNDPLEKYRRIVHFETRTKQDLFKRAKVFFQDDPRVGFSERLHAMMLEGYERRHGIKLNIKKK</sequence>
<proteinExistence type="predicted"/>
<reference evidence="4 5" key="1">
    <citation type="journal article" date="2016" name="Proc. Natl. Acad. Sci. U.S.A.">
        <title>Comparative genomics of biotechnologically important yeasts.</title>
        <authorList>
            <person name="Riley R."/>
            <person name="Haridas S."/>
            <person name="Wolfe K.H."/>
            <person name="Lopes M.R."/>
            <person name="Hittinger C.T."/>
            <person name="Goeker M."/>
            <person name="Salamov A.A."/>
            <person name="Wisecaver J.H."/>
            <person name="Long T.M."/>
            <person name="Calvey C.H."/>
            <person name="Aerts A.L."/>
            <person name="Barry K.W."/>
            <person name="Choi C."/>
            <person name="Clum A."/>
            <person name="Coughlan A.Y."/>
            <person name="Deshpande S."/>
            <person name="Douglass A.P."/>
            <person name="Hanson S.J."/>
            <person name="Klenk H.-P."/>
            <person name="LaButti K.M."/>
            <person name="Lapidus A."/>
            <person name="Lindquist E.A."/>
            <person name="Lipzen A.M."/>
            <person name="Meier-Kolthoff J.P."/>
            <person name="Ohm R.A."/>
            <person name="Otillar R.P."/>
            <person name="Pangilinan J.L."/>
            <person name="Peng Y."/>
            <person name="Rokas A."/>
            <person name="Rosa C.A."/>
            <person name="Scheuner C."/>
            <person name="Sibirny A.A."/>
            <person name="Slot J.C."/>
            <person name="Stielow J.B."/>
            <person name="Sun H."/>
            <person name="Kurtzman C.P."/>
            <person name="Blackwell M."/>
            <person name="Grigoriev I.V."/>
            <person name="Jeffries T.W."/>
        </authorList>
    </citation>
    <scope>NUCLEOTIDE SEQUENCE [LARGE SCALE GENOMIC DNA]</scope>
    <source>
        <strain evidence="5">ATCC 58044 / CBS 1984 / NCYC 433 / NRRL Y-366-8</strain>
    </source>
</reference>
<dbReference type="GeneID" id="30200657"/>
<dbReference type="RefSeq" id="XP_019039281.1">
    <property type="nucleotide sequence ID" value="XM_019183411.1"/>
</dbReference>
<accession>A0A1E3P4E8</accession>
<dbReference type="AlphaFoldDB" id="A0A1E3P4E8"/>
<evidence type="ECO:0000313" key="4">
    <source>
        <dbReference type="EMBL" id="ODQ60074.1"/>
    </source>
</evidence>
<feature type="compositionally biased region" description="Pro residues" evidence="2">
    <location>
        <begin position="848"/>
        <end position="859"/>
    </location>
</feature>
<dbReference type="GO" id="GO:0003677">
    <property type="term" value="F:DNA binding"/>
    <property type="evidence" value="ECO:0007669"/>
    <property type="project" value="InterPro"/>
</dbReference>
<feature type="region of interest" description="Disordered" evidence="2">
    <location>
        <begin position="505"/>
        <end position="570"/>
    </location>
</feature>
<dbReference type="EMBL" id="KV454210">
    <property type="protein sequence ID" value="ODQ60074.1"/>
    <property type="molecule type" value="Genomic_DNA"/>
</dbReference>
<feature type="region of interest" description="Disordered" evidence="2">
    <location>
        <begin position="796"/>
        <end position="1006"/>
    </location>
</feature>
<dbReference type="Gene3D" id="3.10.260.10">
    <property type="entry name" value="Transcription regulator HTH, APSES-type DNA-binding domain"/>
    <property type="match status" value="1"/>
</dbReference>
<keyword evidence="1" id="KW-0175">Coiled coil</keyword>
<feature type="compositionally biased region" description="Acidic residues" evidence="2">
    <location>
        <begin position="505"/>
        <end position="515"/>
    </location>
</feature>
<dbReference type="InterPro" id="IPR036887">
    <property type="entry name" value="HTH_APSES_sf"/>
</dbReference>
<dbReference type="SUPFAM" id="SSF54616">
    <property type="entry name" value="DNA-binding domain of Mlu1-box binding protein MBP1"/>
    <property type="match status" value="1"/>
</dbReference>
<feature type="compositionally biased region" description="Acidic residues" evidence="2">
    <location>
        <begin position="554"/>
        <end position="570"/>
    </location>
</feature>
<feature type="compositionally biased region" description="Basic and acidic residues" evidence="2">
    <location>
        <begin position="963"/>
        <end position="976"/>
    </location>
</feature>
<feature type="compositionally biased region" description="Low complexity" evidence="2">
    <location>
        <begin position="947"/>
        <end position="959"/>
    </location>
</feature>
<protein>
    <recommendedName>
        <fullName evidence="3">HTH APSES-type domain-containing protein</fullName>
    </recommendedName>
</protein>
<dbReference type="InterPro" id="IPR003163">
    <property type="entry name" value="Tscrpt_reg_HTH_APSES-type"/>
</dbReference>
<evidence type="ECO:0000256" key="1">
    <source>
        <dbReference type="SAM" id="Coils"/>
    </source>
</evidence>
<organism evidence="4 5">
    <name type="scientific">Wickerhamomyces anomalus (strain ATCC 58044 / CBS 1984 / NCYC 433 / NRRL Y-366-8)</name>
    <name type="common">Yeast</name>
    <name type="synonym">Hansenula anomala</name>
    <dbReference type="NCBI Taxonomy" id="683960"/>
    <lineage>
        <taxon>Eukaryota</taxon>
        <taxon>Fungi</taxon>
        <taxon>Dikarya</taxon>
        <taxon>Ascomycota</taxon>
        <taxon>Saccharomycotina</taxon>
        <taxon>Saccharomycetes</taxon>
        <taxon>Phaffomycetales</taxon>
        <taxon>Wickerhamomycetaceae</taxon>
        <taxon>Wickerhamomyces</taxon>
    </lineage>
</organism>
<keyword evidence="5" id="KW-1185">Reference proteome</keyword>
<gene>
    <name evidence="4" type="ORF">WICANDRAFT_62643</name>
</gene>
<dbReference type="OrthoDB" id="3981239at2759"/>
<dbReference type="Proteomes" id="UP000094112">
    <property type="component" value="Unassembled WGS sequence"/>
</dbReference>
<feature type="region of interest" description="Disordered" evidence="2">
    <location>
        <begin position="744"/>
        <end position="775"/>
    </location>
</feature>
<feature type="domain" description="HTH APSES-type" evidence="3">
    <location>
        <begin position="18"/>
        <end position="130"/>
    </location>
</feature>
<feature type="compositionally biased region" description="Pro residues" evidence="2">
    <location>
        <begin position="908"/>
        <end position="917"/>
    </location>
</feature>
<feature type="compositionally biased region" description="Polar residues" evidence="2">
    <location>
        <begin position="868"/>
        <end position="888"/>
    </location>
</feature>